<keyword evidence="2" id="KW-1133">Transmembrane helix</keyword>
<reference evidence="3 4" key="1">
    <citation type="submission" date="2014-04" db="EMBL/GenBank/DDBJ databases">
        <authorList>
            <consortium name="DOE Joint Genome Institute"/>
            <person name="Kuo A."/>
            <person name="Tarkka M."/>
            <person name="Buscot F."/>
            <person name="Kohler A."/>
            <person name="Nagy L.G."/>
            <person name="Floudas D."/>
            <person name="Copeland A."/>
            <person name="Barry K.W."/>
            <person name="Cichocki N."/>
            <person name="Veneault-Fourrey C."/>
            <person name="LaButti K."/>
            <person name="Lindquist E.A."/>
            <person name="Lipzen A."/>
            <person name="Lundell T."/>
            <person name="Morin E."/>
            <person name="Murat C."/>
            <person name="Sun H."/>
            <person name="Tunlid A."/>
            <person name="Henrissat B."/>
            <person name="Grigoriev I.V."/>
            <person name="Hibbett D.S."/>
            <person name="Martin F."/>
            <person name="Nordberg H.P."/>
            <person name="Cantor M.N."/>
            <person name="Hua S.X."/>
        </authorList>
    </citation>
    <scope>NUCLEOTIDE SEQUENCE [LARGE SCALE GENOMIC DNA]</scope>
    <source>
        <strain evidence="3 4">F 1598</strain>
    </source>
</reference>
<accession>A0A0C3F888</accession>
<reference evidence="4" key="2">
    <citation type="submission" date="2015-01" db="EMBL/GenBank/DDBJ databases">
        <title>Evolutionary Origins and Diversification of the Mycorrhizal Mutualists.</title>
        <authorList>
            <consortium name="DOE Joint Genome Institute"/>
            <consortium name="Mycorrhizal Genomics Consortium"/>
            <person name="Kohler A."/>
            <person name="Kuo A."/>
            <person name="Nagy L.G."/>
            <person name="Floudas D."/>
            <person name="Copeland A."/>
            <person name="Barry K.W."/>
            <person name="Cichocki N."/>
            <person name="Veneault-Fourrey C."/>
            <person name="LaButti K."/>
            <person name="Lindquist E.A."/>
            <person name="Lipzen A."/>
            <person name="Lundell T."/>
            <person name="Morin E."/>
            <person name="Murat C."/>
            <person name="Riley R."/>
            <person name="Ohm R."/>
            <person name="Sun H."/>
            <person name="Tunlid A."/>
            <person name="Henrissat B."/>
            <person name="Grigoriev I.V."/>
            <person name="Hibbett D.S."/>
            <person name="Martin F."/>
        </authorList>
    </citation>
    <scope>NUCLEOTIDE SEQUENCE [LARGE SCALE GENOMIC DNA]</scope>
    <source>
        <strain evidence="4">F 1598</strain>
    </source>
</reference>
<feature type="transmembrane region" description="Helical" evidence="2">
    <location>
        <begin position="49"/>
        <end position="73"/>
    </location>
</feature>
<dbReference type="STRING" id="765440.A0A0C3F888"/>
<dbReference type="OrthoDB" id="3244253at2759"/>
<gene>
    <name evidence="3" type="ORF">PILCRDRAFT_89502</name>
</gene>
<feature type="compositionally biased region" description="Polar residues" evidence="1">
    <location>
        <begin position="325"/>
        <end position="341"/>
    </location>
</feature>
<feature type="compositionally biased region" description="Basic and acidic residues" evidence="1">
    <location>
        <begin position="112"/>
        <end position="122"/>
    </location>
</feature>
<evidence type="ECO:0000313" key="4">
    <source>
        <dbReference type="Proteomes" id="UP000054166"/>
    </source>
</evidence>
<evidence type="ECO:0000256" key="1">
    <source>
        <dbReference type="SAM" id="MobiDB-lite"/>
    </source>
</evidence>
<feature type="region of interest" description="Disordered" evidence="1">
    <location>
        <begin position="322"/>
        <end position="341"/>
    </location>
</feature>
<protein>
    <submittedName>
        <fullName evidence="3">Uncharacterized protein</fullName>
    </submittedName>
</protein>
<feature type="compositionally biased region" description="Basic residues" evidence="1">
    <location>
        <begin position="95"/>
        <end position="105"/>
    </location>
</feature>
<evidence type="ECO:0000256" key="2">
    <source>
        <dbReference type="SAM" id="Phobius"/>
    </source>
</evidence>
<dbReference type="Proteomes" id="UP000054166">
    <property type="component" value="Unassembled WGS sequence"/>
</dbReference>
<sequence length="360" mass="38507">MPAVRAVSKTSAGPLAPSKSEAVQVTTTIVNVQTTTAAPGGQSSTKLPVGVLLGSIAGGVVLAIIVVLGWTFWGKSYRRRQRHQVCTVLTTKDNTHRHMSRRTHQKASSTRSPEKSHLDISPDGKAGAYDKVSAPEAKCQPSPPHVVFKPVKISQPRMLRKNRTRTQLVDRKSSLSPITDVDNETVDAISEEPSVNPFADTNTPIVNVPVTVSRHPSTAGSASVYSTQSGEERQYVVNPSFVIAALGPPGLDNSIARPPPSILHKVSNVSSIYSNLSGEERQFGAPGQDRRRLSAYTRSSGSLHSTAEDQLSVTWVRRDARSDGGNATQLSRLSQVSSPLTYPTVDDQSAIGLAYGGEAK</sequence>
<keyword evidence="2" id="KW-0472">Membrane</keyword>
<name>A0A0C3F888_PILCF</name>
<keyword evidence="2" id="KW-0812">Transmembrane</keyword>
<proteinExistence type="predicted"/>
<feature type="region of interest" description="Disordered" evidence="1">
    <location>
        <begin position="1"/>
        <end position="20"/>
    </location>
</feature>
<dbReference type="HOGENOM" id="CLU_769680_0_0_1"/>
<dbReference type="EMBL" id="KN833002">
    <property type="protein sequence ID" value="KIM80930.1"/>
    <property type="molecule type" value="Genomic_DNA"/>
</dbReference>
<dbReference type="InParanoid" id="A0A0C3F888"/>
<feature type="region of interest" description="Disordered" evidence="1">
    <location>
        <begin position="91"/>
        <end position="127"/>
    </location>
</feature>
<keyword evidence="4" id="KW-1185">Reference proteome</keyword>
<evidence type="ECO:0000313" key="3">
    <source>
        <dbReference type="EMBL" id="KIM80930.1"/>
    </source>
</evidence>
<organism evidence="3 4">
    <name type="scientific">Piloderma croceum (strain F 1598)</name>
    <dbReference type="NCBI Taxonomy" id="765440"/>
    <lineage>
        <taxon>Eukaryota</taxon>
        <taxon>Fungi</taxon>
        <taxon>Dikarya</taxon>
        <taxon>Basidiomycota</taxon>
        <taxon>Agaricomycotina</taxon>
        <taxon>Agaricomycetes</taxon>
        <taxon>Agaricomycetidae</taxon>
        <taxon>Atheliales</taxon>
        <taxon>Atheliaceae</taxon>
        <taxon>Piloderma</taxon>
    </lineage>
</organism>
<dbReference type="AlphaFoldDB" id="A0A0C3F888"/>